<keyword evidence="8" id="KW-0902">Two-component regulatory system</keyword>
<sequence length="637" mass="71425">MRLSRLKGVSEMQLAPLTLKFTGDHAHLEDPFRNYYDKFTLRQTRVAGLLAMVFYALFGIMDLYWAPEVKGTLWLIRYAVVSPLFIAFLLVINSRKFKPKYIQGAISFMIILTGVSIIAMMVVVAPKMFSAGLIVVLFFNFTAIGARFTWATFSAFVIAVVYNLTAFFFLHPPMERIVATNVITASLIGIGFFACYSLEYKERASFFLSYLLKEEQRKVLSINAGLEKRIEERTAELEETNLNLTLEMEEHRLSEKKRARLELELRHAQYMKAIGTLAGGVAHDFNNLLMGIQSRASLILITSDPGHKHYEHAKGIEKLVKSASELTRQLLNLARGGKRQAQPSNLNQLILKTAHMFGRTKKEVSIHLNLLDNLWVVDVNRTQFEQVLLNLLLNAWQAMPQGGNIFIQTENRSLIAPESTPGNLPPGDYVTVSVADTGTGMDQETLKRIFDPFFTTKEMGRGSGLGLASAYGIVDNHGGAIQATSQMRKGSRFEIFLPRSGNDIPQEEELEPAIVNGSGLILIIDDEYPALHACRELLESLGYTVIGSQNPLKGIRIYQERQDEIQMVVLDIIMPEMSGVEVFGKLREINPEVKILVSSGYSMDGSVAELMERGCNGFVQKPYNIQSISQKVHDILK</sequence>
<organism evidence="14 15">
    <name type="scientific">Desulfatibacillum aliphaticivorans</name>
    <dbReference type="NCBI Taxonomy" id="218208"/>
    <lineage>
        <taxon>Bacteria</taxon>
        <taxon>Pseudomonadati</taxon>
        <taxon>Thermodesulfobacteriota</taxon>
        <taxon>Desulfobacteria</taxon>
        <taxon>Desulfobacterales</taxon>
        <taxon>Desulfatibacillaceae</taxon>
        <taxon>Desulfatibacillum</taxon>
    </lineage>
</organism>
<feature type="transmembrane region" description="Helical" evidence="11">
    <location>
        <begin position="46"/>
        <end position="66"/>
    </location>
</feature>
<keyword evidence="6 14" id="KW-0418">Kinase</keyword>
<keyword evidence="11" id="KW-1133">Transmembrane helix</keyword>
<dbReference type="PROSITE" id="PS50110">
    <property type="entry name" value="RESPONSE_REGULATORY"/>
    <property type="match status" value="1"/>
</dbReference>
<feature type="transmembrane region" description="Helical" evidence="11">
    <location>
        <begin position="177"/>
        <end position="198"/>
    </location>
</feature>
<dbReference type="SMART" id="SM00387">
    <property type="entry name" value="HATPase_c"/>
    <property type="match status" value="1"/>
</dbReference>
<dbReference type="SUPFAM" id="SSF52172">
    <property type="entry name" value="CheY-like"/>
    <property type="match status" value="1"/>
</dbReference>
<dbReference type="KEGG" id="dal:Dalk_2041"/>
<evidence type="ECO:0000256" key="11">
    <source>
        <dbReference type="SAM" id="Phobius"/>
    </source>
</evidence>
<feature type="modified residue" description="4-aspartylphosphate" evidence="9">
    <location>
        <position position="571"/>
    </location>
</feature>
<evidence type="ECO:0000259" key="12">
    <source>
        <dbReference type="PROSITE" id="PS50109"/>
    </source>
</evidence>
<keyword evidence="11" id="KW-0812">Transmembrane</keyword>
<keyword evidence="10" id="KW-0175">Coiled coil</keyword>
<feature type="coiled-coil region" evidence="10">
    <location>
        <begin position="223"/>
        <end position="266"/>
    </location>
</feature>
<evidence type="ECO:0000256" key="7">
    <source>
        <dbReference type="ARBA" id="ARBA00022840"/>
    </source>
</evidence>
<dbReference type="GO" id="GO:0005524">
    <property type="term" value="F:ATP binding"/>
    <property type="evidence" value="ECO:0007669"/>
    <property type="project" value="UniProtKB-KW"/>
</dbReference>
<dbReference type="Proteomes" id="UP000000739">
    <property type="component" value="Chromosome"/>
</dbReference>
<accession>B8FG57</accession>
<dbReference type="InterPro" id="IPR001789">
    <property type="entry name" value="Sig_transdc_resp-reg_receiver"/>
</dbReference>
<dbReference type="PANTHER" id="PTHR43065">
    <property type="entry name" value="SENSOR HISTIDINE KINASE"/>
    <property type="match status" value="1"/>
</dbReference>
<evidence type="ECO:0000259" key="13">
    <source>
        <dbReference type="PROSITE" id="PS50110"/>
    </source>
</evidence>
<protein>
    <recommendedName>
        <fullName evidence="2">histidine kinase</fullName>
        <ecNumber evidence="2">2.7.13.3</ecNumber>
    </recommendedName>
</protein>
<dbReference type="CDD" id="cd00156">
    <property type="entry name" value="REC"/>
    <property type="match status" value="1"/>
</dbReference>
<dbReference type="PANTHER" id="PTHR43065:SF46">
    <property type="entry name" value="C4-DICARBOXYLATE TRANSPORT SENSOR PROTEIN DCTB"/>
    <property type="match status" value="1"/>
</dbReference>
<evidence type="ECO:0000256" key="2">
    <source>
        <dbReference type="ARBA" id="ARBA00012438"/>
    </source>
</evidence>
<dbReference type="Gene3D" id="3.30.565.10">
    <property type="entry name" value="Histidine kinase-like ATPase, C-terminal domain"/>
    <property type="match status" value="1"/>
</dbReference>
<dbReference type="InterPro" id="IPR036097">
    <property type="entry name" value="HisK_dim/P_sf"/>
</dbReference>
<feature type="transmembrane region" description="Helical" evidence="11">
    <location>
        <begin position="104"/>
        <end position="123"/>
    </location>
</feature>
<keyword evidence="3 9" id="KW-0597">Phosphoprotein</keyword>
<dbReference type="AlphaFoldDB" id="B8FG57"/>
<comment type="catalytic activity">
    <reaction evidence="1">
        <text>ATP + protein L-histidine = ADP + protein N-phospho-L-histidine.</text>
        <dbReference type="EC" id="2.7.13.3"/>
    </reaction>
</comment>
<evidence type="ECO:0000256" key="3">
    <source>
        <dbReference type="ARBA" id="ARBA00022553"/>
    </source>
</evidence>
<dbReference type="InterPro" id="IPR003594">
    <property type="entry name" value="HATPase_dom"/>
</dbReference>
<dbReference type="PRINTS" id="PR00344">
    <property type="entry name" value="BCTRLSENSOR"/>
</dbReference>
<dbReference type="SMART" id="SM00388">
    <property type="entry name" value="HisKA"/>
    <property type="match status" value="1"/>
</dbReference>
<dbReference type="InterPro" id="IPR004358">
    <property type="entry name" value="Sig_transdc_His_kin-like_C"/>
</dbReference>
<proteinExistence type="predicted"/>
<evidence type="ECO:0000256" key="9">
    <source>
        <dbReference type="PROSITE-ProRule" id="PRU00169"/>
    </source>
</evidence>
<reference evidence="14 15" key="1">
    <citation type="journal article" date="2012" name="Environ. Microbiol.">
        <title>The genome sequence of Desulfatibacillum alkenivorans AK-01: a blueprint for anaerobic alkane oxidation.</title>
        <authorList>
            <person name="Callaghan A.V."/>
            <person name="Morris B.E."/>
            <person name="Pereira I.A."/>
            <person name="McInerney M.J."/>
            <person name="Austin R.N."/>
            <person name="Groves J.T."/>
            <person name="Kukor J.J."/>
            <person name="Suflita J.M."/>
            <person name="Young L.Y."/>
            <person name="Zylstra G.J."/>
            <person name="Wawrik B."/>
        </authorList>
    </citation>
    <scope>NUCLEOTIDE SEQUENCE [LARGE SCALE GENOMIC DNA]</scope>
    <source>
        <strain evidence="14 15">AK-01</strain>
    </source>
</reference>
<dbReference type="EMBL" id="CP001322">
    <property type="protein sequence ID" value="ACL03737.1"/>
    <property type="molecule type" value="Genomic_DNA"/>
</dbReference>
<dbReference type="InterPro" id="IPR005467">
    <property type="entry name" value="His_kinase_dom"/>
</dbReference>
<name>B8FG57_DESAL</name>
<dbReference type="SUPFAM" id="SSF55874">
    <property type="entry name" value="ATPase domain of HSP90 chaperone/DNA topoisomerase II/histidine kinase"/>
    <property type="match status" value="1"/>
</dbReference>
<feature type="transmembrane region" description="Helical" evidence="11">
    <location>
        <begin position="72"/>
        <end position="92"/>
    </location>
</feature>
<dbReference type="PROSITE" id="PS50109">
    <property type="entry name" value="HIS_KIN"/>
    <property type="match status" value="1"/>
</dbReference>
<dbReference type="GO" id="GO:0000155">
    <property type="term" value="F:phosphorelay sensor kinase activity"/>
    <property type="evidence" value="ECO:0007669"/>
    <property type="project" value="InterPro"/>
</dbReference>
<keyword evidence="5" id="KW-0547">Nucleotide-binding</keyword>
<dbReference type="eggNOG" id="COG2204">
    <property type="taxonomic scope" value="Bacteria"/>
</dbReference>
<feature type="domain" description="Histidine kinase" evidence="12">
    <location>
        <begin position="280"/>
        <end position="501"/>
    </location>
</feature>
<evidence type="ECO:0000313" key="14">
    <source>
        <dbReference type="EMBL" id="ACL03737.1"/>
    </source>
</evidence>
<dbReference type="HOGENOM" id="CLU_429452_0_0_7"/>
<evidence type="ECO:0000256" key="6">
    <source>
        <dbReference type="ARBA" id="ARBA00022777"/>
    </source>
</evidence>
<dbReference type="InterPro" id="IPR036890">
    <property type="entry name" value="HATPase_C_sf"/>
</dbReference>
<dbReference type="eggNOG" id="COG4191">
    <property type="taxonomic scope" value="Bacteria"/>
</dbReference>
<dbReference type="CDD" id="cd00082">
    <property type="entry name" value="HisKA"/>
    <property type="match status" value="1"/>
</dbReference>
<feature type="domain" description="Response regulatory" evidence="13">
    <location>
        <begin position="520"/>
        <end position="636"/>
    </location>
</feature>
<dbReference type="Pfam" id="PF00072">
    <property type="entry name" value="Response_reg"/>
    <property type="match status" value="1"/>
</dbReference>
<evidence type="ECO:0000256" key="4">
    <source>
        <dbReference type="ARBA" id="ARBA00022679"/>
    </source>
</evidence>
<dbReference type="SUPFAM" id="SSF47384">
    <property type="entry name" value="Homodimeric domain of signal transducing histidine kinase"/>
    <property type="match status" value="1"/>
</dbReference>
<dbReference type="Pfam" id="PF02518">
    <property type="entry name" value="HATPase_c"/>
    <property type="match status" value="1"/>
</dbReference>
<evidence type="ECO:0000256" key="5">
    <source>
        <dbReference type="ARBA" id="ARBA00022741"/>
    </source>
</evidence>
<dbReference type="InterPro" id="IPR011006">
    <property type="entry name" value="CheY-like_superfamily"/>
</dbReference>
<dbReference type="SMART" id="SM00448">
    <property type="entry name" value="REC"/>
    <property type="match status" value="1"/>
</dbReference>
<feature type="transmembrane region" description="Helical" evidence="11">
    <location>
        <begin position="153"/>
        <end position="171"/>
    </location>
</feature>
<evidence type="ECO:0000256" key="8">
    <source>
        <dbReference type="ARBA" id="ARBA00023012"/>
    </source>
</evidence>
<evidence type="ECO:0000256" key="10">
    <source>
        <dbReference type="SAM" id="Coils"/>
    </source>
</evidence>
<gene>
    <name evidence="14" type="ordered locus">Dalk_2041</name>
</gene>
<dbReference type="Gene3D" id="1.10.287.130">
    <property type="match status" value="1"/>
</dbReference>
<evidence type="ECO:0000313" key="15">
    <source>
        <dbReference type="Proteomes" id="UP000000739"/>
    </source>
</evidence>
<keyword evidence="11" id="KW-0472">Membrane</keyword>
<keyword evidence="15" id="KW-1185">Reference proteome</keyword>
<evidence type="ECO:0000256" key="1">
    <source>
        <dbReference type="ARBA" id="ARBA00000085"/>
    </source>
</evidence>
<dbReference type="InterPro" id="IPR003661">
    <property type="entry name" value="HisK_dim/P_dom"/>
</dbReference>
<dbReference type="EC" id="2.7.13.3" evidence="2"/>
<dbReference type="Gene3D" id="3.40.50.2300">
    <property type="match status" value="1"/>
</dbReference>
<keyword evidence="4" id="KW-0808">Transferase</keyword>
<keyword evidence="7" id="KW-0067">ATP-binding</keyword>